<comment type="caution">
    <text evidence="2">The sequence shown here is derived from an EMBL/GenBank/DDBJ whole genome shotgun (WGS) entry which is preliminary data.</text>
</comment>
<name>A0AAU9P2M0_9ASTR</name>
<feature type="region of interest" description="Disordered" evidence="1">
    <location>
        <begin position="1"/>
        <end position="27"/>
    </location>
</feature>
<evidence type="ECO:0000313" key="2">
    <source>
        <dbReference type="EMBL" id="CAH1444314.1"/>
    </source>
</evidence>
<organism evidence="2 3">
    <name type="scientific">Lactuca virosa</name>
    <dbReference type="NCBI Taxonomy" id="75947"/>
    <lineage>
        <taxon>Eukaryota</taxon>
        <taxon>Viridiplantae</taxon>
        <taxon>Streptophyta</taxon>
        <taxon>Embryophyta</taxon>
        <taxon>Tracheophyta</taxon>
        <taxon>Spermatophyta</taxon>
        <taxon>Magnoliopsida</taxon>
        <taxon>eudicotyledons</taxon>
        <taxon>Gunneridae</taxon>
        <taxon>Pentapetalae</taxon>
        <taxon>asterids</taxon>
        <taxon>campanulids</taxon>
        <taxon>Asterales</taxon>
        <taxon>Asteraceae</taxon>
        <taxon>Cichorioideae</taxon>
        <taxon>Cichorieae</taxon>
        <taxon>Lactucinae</taxon>
        <taxon>Lactuca</taxon>
    </lineage>
</organism>
<dbReference type="AlphaFoldDB" id="A0AAU9P2M0"/>
<reference evidence="2 3" key="1">
    <citation type="submission" date="2022-01" db="EMBL/GenBank/DDBJ databases">
        <authorList>
            <person name="Xiong W."/>
            <person name="Schranz E."/>
        </authorList>
    </citation>
    <scope>NUCLEOTIDE SEQUENCE [LARGE SCALE GENOMIC DNA]</scope>
</reference>
<keyword evidence="3" id="KW-1185">Reference proteome</keyword>
<accession>A0AAU9P2M0</accession>
<gene>
    <name evidence="2" type="ORF">LVIROSA_LOCUS30164</name>
</gene>
<dbReference type="EMBL" id="CAKMRJ010005523">
    <property type="protein sequence ID" value="CAH1444314.1"/>
    <property type="molecule type" value="Genomic_DNA"/>
</dbReference>
<sequence>MGKDKTKARGKGKGKVTSLNSSVGTDQSARLEEMITQMTQLNSTLERHMNETVRLAEYPLLMQYVRHLDPEDQVAAKAVKQSIHEKYKLNRK</sequence>
<dbReference type="Proteomes" id="UP001157418">
    <property type="component" value="Unassembled WGS sequence"/>
</dbReference>
<evidence type="ECO:0000313" key="3">
    <source>
        <dbReference type="Proteomes" id="UP001157418"/>
    </source>
</evidence>
<proteinExistence type="predicted"/>
<protein>
    <submittedName>
        <fullName evidence="2">Uncharacterized protein</fullName>
    </submittedName>
</protein>
<feature type="compositionally biased region" description="Polar residues" evidence="1">
    <location>
        <begin position="17"/>
        <end position="27"/>
    </location>
</feature>
<evidence type="ECO:0000256" key="1">
    <source>
        <dbReference type="SAM" id="MobiDB-lite"/>
    </source>
</evidence>